<accession>A0A7R9A5V5</accession>
<organism evidence="3">
    <name type="scientific">Darwinula stevensoni</name>
    <dbReference type="NCBI Taxonomy" id="69355"/>
    <lineage>
        <taxon>Eukaryota</taxon>
        <taxon>Metazoa</taxon>
        <taxon>Ecdysozoa</taxon>
        <taxon>Arthropoda</taxon>
        <taxon>Crustacea</taxon>
        <taxon>Oligostraca</taxon>
        <taxon>Ostracoda</taxon>
        <taxon>Podocopa</taxon>
        <taxon>Podocopida</taxon>
        <taxon>Darwinulocopina</taxon>
        <taxon>Darwinuloidea</taxon>
        <taxon>Darwinulidae</taxon>
        <taxon>Darwinula</taxon>
    </lineage>
</organism>
<keyword evidence="4" id="KW-1185">Reference proteome</keyword>
<name>A0A7R9A5V5_9CRUS</name>
<evidence type="ECO:0000256" key="1">
    <source>
        <dbReference type="SAM" id="Coils"/>
    </source>
</evidence>
<gene>
    <name evidence="3" type="ORF">DSTB1V02_LOCUS4421</name>
</gene>
<keyword evidence="1" id="KW-0175">Coiled coil</keyword>
<feature type="coiled-coil region" evidence="1">
    <location>
        <begin position="30"/>
        <end position="90"/>
    </location>
</feature>
<dbReference type="EMBL" id="LR900171">
    <property type="protein sequence ID" value="CAD7244527.1"/>
    <property type="molecule type" value="Genomic_DNA"/>
</dbReference>
<reference evidence="3" key="1">
    <citation type="submission" date="2020-11" db="EMBL/GenBank/DDBJ databases">
        <authorList>
            <person name="Tran Van P."/>
        </authorList>
    </citation>
    <scope>NUCLEOTIDE SEQUENCE</scope>
</reference>
<evidence type="ECO:0000256" key="2">
    <source>
        <dbReference type="SAM" id="SignalP"/>
    </source>
</evidence>
<dbReference type="EMBL" id="CAJPEV010000654">
    <property type="protein sequence ID" value="CAG0887293.1"/>
    <property type="molecule type" value="Genomic_DNA"/>
</dbReference>
<evidence type="ECO:0000313" key="3">
    <source>
        <dbReference type="EMBL" id="CAD7244527.1"/>
    </source>
</evidence>
<keyword evidence="2" id="KW-0732">Signal</keyword>
<evidence type="ECO:0000313" key="4">
    <source>
        <dbReference type="Proteomes" id="UP000677054"/>
    </source>
</evidence>
<protein>
    <submittedName>
        <fullName evidence="3">Uncharacterized protein</fullName>
    </submittedName>
</protein>
<dbReference type="AlphaFoldDB" id="A0A7R9A5V5"/>
<sequence length="327" mass="37208">MEITMKSSLVILLCSSLLQCMRVEGAPGVKEYLEEEAQRLQQLAQEVGERATNVTTKGLTTTLKAVKDTVKDMMANVEDWVNQLGEEEEEEGKKETQENDLGIVPHSDLHREILINQQLMKELINISLIAMPLIYNTDKTSQKLKQKLLLPEDHHDCFLHIMHPRKPADSPLVMQPILLPKDTLMHPFTIQILAKFTSIENVQLALSDHEGQEGGNIWNMEFDSVHQSLVWEGIKREEILKSPAWPTEQQIPFVLHIQVSRDSGEVTTQMNRIKELHELDLNHTTKINTSARQIDYFRVTSSADALQIFSINIFKGILEAPYGVSIN</sequence>
<proteinExistence type="predicted"/>
<feature type="chain" id="PRO_5036402780" evidence="2">
    <location>
        <begin position="26"/>
        <end position="327"/>
    </location>
</feature>
<dbReference type="Proteomes" id="UP000677054">
    <property type="component" value="Unassembled WGS sequence"/>
</dbReference>
<feature type="signal peptide" evidence="2">
    <location>
        <begin position="1"/>
        <end position="25"/>
    </location>
</feature>